<reference evidence="2" key="1">
    <citation type="journal article" date="2021" name="PeerJ">
        <title>Extensive microbial diversity within the chicken gut microbiome revealed by metagenomics and culture.</title>
        <authorList>
            <person name="Gilroy R."/>
            <person name="Ravi A."/>
            <person name="Getino M."/>
            <person name="Pursley I."/>
            <person name="Horton D.L."/>
            <person name="Alikhan N.F."/>
            <person name="Baker D."/>
            <person name="Gharbi K."/>
            <person name="Hall N."/>
            <person name="Watson M."/>
            <person name="Adriaenssens E.M."/>
            <person name="Foster-Nyarko E."/>
            <person name="Jarju S."/>
            <person name="Secka A."/>
            <person name="Antonio M."/>
            <person name="Oren A."/>
            <person name="Chaudhuri R.R."/>
            <person name="La Ragione R."/>
            <person name="Hildebrand F."/>
            <person name="Pallen M.J."/>
        </authorList>
    </citation>
    <scope>NUCLEOTIDE SEQUENCE</scope>
    <source>
        <strain evidence="2">ChiSjej1B19-8411</strain>
    </source>
</reference>
<dbReference type="Pfam" id="PF04991">
    <property type="entry name" value="LicD"/>
    <property type="match status" value="1"/>
</dbReference>
<dbReference type="EMBL" id="DXEX01000235">
    <property type="protein sequence ID" value="HIX60228.1"/>
    <property type="molecule type" value="Genomic_DNA"/>
</dbReference>
<dbReference type="PANTHER" id="PTHR43404">
    <property type="entry name" value="LIPOPOLYSACCHARIDE CHOLINEPHOSPHOTRANSFERASE LICD"/>
    <property type="match status" value="1"/>
</dbReference>
<dbReference type="InterPro" id="IPR052942">
    <property type="entry name" value="LPS_cholinephosphotransferase"/>
</dbReference>
<dbReference type="InterPro" id="IPR007074">
    <property type="entry name" value="LicD/FKTN/FKRP_NTP_transf"/>
</dbReference>
<dbReference type="AlphaFoldDB" id="A0A9D1WJJ3"/>
<feature type="domain" description="LicD/FKTN/FKRP nucleotidyltransferase" evidence="1">
    <location>
        <begin position="31"/>
        <end position="261"/>
    </location>
</feature>
<accession>A0A9D1WJJ3</accession>
<reference evidence="2" key="2">
    <citation type="submission" date="2021-04" db="EMBL/GenBank/DDBJ databases">
        <authorList>
            <person name="Gilroy R."/>
        </authorList>
    </citation>
    <scope>NUCLEOTIDE SEQUENCE</scope>
    <source>
        <strain evidence="2">ChiSjej1B19-8411</strain>
    </source>
</reference>
<evidence type="ECO:0000259" key="1">
    <source>
        <dbReference type="Pfam" id="PF04991"/>
    </source>
</evidence>
<dbReference type="PANTHER" id="PTHR43404:SF2">
    <property type="entry name" value="LIPOPOLYSACCHARIDE CHOLINEPHOSPHOTRANSFERASE LICD"/>
    <property type="match status" value="1"/>
</dbReference>
<name>A0A9D1WJJ3_9FIRM</name>
<sequence length="292" mass="34692">MKKMFKEYDPATLRKLQMTQLEILKDFIALCRKYDLDYFMLGGSGIGTIRHQGFIPWDDDVDVAMPRRHYEVLLKAVEEEMGDRYEILTPLKDERYACNVTHMQKKGTRFVPENSRNLKCELGISIDIFPLDHVPEDRNKRRSQLKRVWFLSKLLYLCGTPEPLIPLEGVKKTAASWICRMTHYGLKLLRVSPKRIYERLEKEETRYNHERCRYLCPLEVTMADHAYISKQEMYPLQRMQFEGVEVLMPNQYDTYLKRLFGDYMTLPPQEKRVNHCPYMLDFGKEDHTVCGE</sequence>
<dbReference type="Proteomes" id="UP000886817">
    <property type="component" value="Unassembled WGS sequence"/>
</dbReference>
<dbReference type="GO" id="GO:0009100">
    <property type="term" value="P:glycoprotein metabolic process"/>
    <property type="evidence" value="ECO:0007669"/>
    <property type="project" value="UniProtKB-ARBA"/>
</dbReference>
<gene>
    <name evidence="2" type="ORF">IAA45_11025</name>
</gene>
<comment type="caution">
    <text evidence="2">The sequence shown here is derived from an EMBL/GenBank/DDBJ whole genome shotgun (WGS) entry which is preliminary data.</text>
</comment>
<evidence type="ECO:0000313" key="3">
    <source>
        <dbReference type="Proteomes" id="UP000886817"/>
    </source>
</evidence>
<protein>
    <submittedName>
        <fullName evidence="2">LicD family protein</fullName>
    </submittedName>
</protein>
<evidence type="ECO:0000313" key="2">
    <source>
        <dbReference type="EMBL" id="HIX60228.1"/>
    </source>
</evidence>
<organism evidence="2 3">
    <name type="scientific">Candidatus Blautia gallistercoris</name>
    <dbReference type="NCBI Taxonomy" id="2838490"/>
    <lineage>
        <taxon>Bacteria</taxon>
        <taxon>Bacillati</taxon>
        <taxon>Bacillota</taxon>
        <taxon>Clostridia</taxon>
        <taxon>Lachnospirales</taxon>
        <taxon>Lachnospiraceae</taxon>
        <taxon>Blautia</taxon>
    </lineage>
</organism>
<proteinExistence type="predicted"/>